<dbReference type="VEuPathDB" id="VectorBase:PPAPM1_009116"/>
<comment type="similarity">
    <text evidence="1">Belongs to the UDP-glycosyltransferase family.</text>
</comment>
<accession>A0A1B0D9I5</accession>
<evidence type="ECO:0000256" key="3">
    <source>
        <dbReference type="ARBA" id="ARBA00022679"/>
    </source>
</evidence>
<evidence type="ECO:0000313" key="4">
    <source>
        <dbReference type="EnsemblMetazoa" id="PPAI004297-PA"/>
    </source>
</evidence>
<evidence type="ECO:0000256" key="1">
    <source>
        <dbReference type="ARBA" id="ARBA00009995"/>
    </source>
</evidence>
<dbReference type="EMBL" id="AJVK01028270">
    <property type="status" value="NOT_ANNOTATED_CDS"/>
    <property type="molecule type" value="Genomic_DNA"/>
</dbReference>
<evidence type="ECO:0000313" key="5">
    <source>
        <dbReference type="Proteomes" id="UP000092462"/>
    </source>
</evidence>
<dbReference type="AlphaFoldDB" id="A0A1B0D9I5"/>
<dbReference type="InterPro" id="IPR050271">
    <property type="entry name" value="UDP-glycosyltransferase"/>
</dbReference>
<sequence length="158" mass="17651">MCFWVFHHPSQAAPGTNAQEMFNFIAVAWNSLVIVDGRSVCNWMARGIQGNIRAHVPAMVEIGGIHIEEERDALPMDIQEFLDSASNGAILFSFGSNVKSSMLPKPKLDAILRALAGLKQKVLFKWENDDLPNKPHNMMIKKWLPQTDILAHKKSSEG</sequence>
<evidence type="ECO:0008006" key="6">
    <source>
        <dbReference type="Google" id="ProtNLM"/>
    </source>
</evidence>
<dbReference type="PANTHER" id="PTHR48043:SF159">
    <property type="entry name" value="EG:EG0003.4 PROTEIN-RELATED"/>
    <property type="match status" value="1"/>
</dbReference>
<evidence type="ECO:0000256" key="2">
    <source>
        <dbReference type="ARBA" id="ARBA00022676"/>
    </source>
</evidence>
<dbReference type="PANTHER" id="PTHR48043">
    <property type="entry name" value="EG:EG0003.4 PROTEIN-RELATED"/>
    <property type="match status" value="1"/>
</dbReference>
<dbReference type="EnsemblMetazoa" id="PPAI004297-RA">
    <property type="protein sequence ID" value="PPAI004297-PA"/>
    <property type="gene ID" value="PPAI004297"/>
</dbReference>
<dbReference type="Proteomes" id="UP000092462">
    <property type="component" value="Unassembled WGS sequence"/>
</dbReference>
<dbReference type="SUPFAM" id="SSF53756">
    <property type="entry name" value="UDP-Glycosyltransferase/glycogen phosphorylase"/>
    <property type="match status" value="1"/>
</dbReference>
<keyword evidence="3" id="KW-0808">Transferase</keyword>
<dbReference type="Pfam" id="PF00201">
    <property type="entry name" value="UDPGT"/>
    <property type="match status" value="1"/>
</dbReference>
<dbReference type="Gene3D" id="3.40.50.2000">
    <property type="entry name" value="Glycogen Phosphorylase B"/>
    <property type="match status" value="1"/>
</dbReference>
<protein>
    <recommendedName>
        <fullName evidence="6">Glucuronosyltransferase</fullName>
    </recommendedName>
</protein>
<organism evidence="4 5">
    <name type="scientific">Phlebotomus papatasi</name>
    <name type="common">Sandfly</name>
    <dbReference type="NCBI Taxonomy" id="29031"/>
    <lineage>
        <taxon>Eukaryota</taxon>
        <taxon>Metazoa</taxon>
        <taxon>Ecdysozoa</taxon>
        <taxon>Arthropoda</taxon>
        <taxon>Hexapoda</taxon>
        <taxon>Insecta</taxon>
        <taxon>Pterygota</taxon>
        <taxon>Neoptera</taxon>
        <taxon>Endopterygota</taxon>
        <taxon>Diptera</taxon>
        <taxon>Nematocera</taxon>
        <taxon>Psychodoidea</taxon>
        <taxon>Psychodidae</taxon>
        <taxon>Phlebotomus</taxon>
        <taxon>Phlebotomus</taxon>
    </lineage>
</organism>
<reference evidence="4" key="1">
    <citation type="submission" date="2022-08" db="UniProtKB">
        <authorList>
            <consortium name="EnsemblMetazoa"/>
        </authorList>
    </citation>
    <scope>IDENTIFICATION</scope>
    <source>
        <strain evidence="4">Israel</strain>
    </source>
</reference>
<dbReference type="GO" id="GO:0008194">
    <property type="term" value="F:UDP-glycosyltransferase activity"/>
    <property type="evidence" value="ECO:0007669"/>
    <property type="project" value="InterPro"/>
</dbReference>
<keyword evidence="5" id="KW-1185">Reference proteome</keyword>
<keyword evidence="2" id="KW-0328">Glycosyltransferase</keyword>
<dbReference type="InterPro" id="IPR002213">
    <property type="entry name" value="UDP_glucos_trans"/>
</dbReference>
<proteinExistence type="inferred from homology"/>
<dbReference type="VEuPathDB" id="VectorBase:PPAI004297"/>
<name>A0A1B0D9I5_PHLPP</name>